<dbReference type="Proteomes" id="UP001203687">
    <property type="component" value="Unassembled WGS sequence"/>
</dbReference>
<keyword evidence="3" id="KW-1185">Reference proteome</keyword>
<dbReference type="Gene3D" id="3.10.450.50">
    <property type="match status" value="1"/>
</dbReference>
<evidence type="ECO:0000313" key="2">
    <source>
        <dbReference type="EMBL" id="MCK8481890.1"/>
    </source>
</evidence>
<dbReference type="Pfam" id="PF12680">
    <property type="entry name" value="SnoaL_2"/>
    <property type="match status" value="1"/>
</dbReference>
<protein>
    <submittedName>
        <fullName evidence="2">Nuclear transport factor 2 family protein</fullName>
    </submittedName>
</protein>
<gene>
    <name evidence="2" type="ORF">MUY34_14750</name>
</gene>
<name>A0ABT0HC17_9FLAO</name>
<dbReference type="EMBL" id="JALPQF010000016">
    <property type="protein sequence ID" value="MCK8481890.1"/>
    <property type="molecule type" value="Genomic_DNA"/>
</dbReference>
<feature type="domain" description="SnoaL-like" evidence="1">
    <location>
        <begin position="17"/>
        <end position="111"/>
    </location>
</feature>
<dbReference type="InterPro" id="IPR037401">
    <property type="entry name" value="SnoaL-like"/>
</dbReference>
<evidence type="ECO:0000259" key="1">
    <source>
        <dbReference type="Pfam" id="PF12680"/>
    </source>
</evidence>
<comment type="caution">
    <text evidence="2">The sequence shown here is derived from an EMBL/GenBank/DDBJ whole genome shotgun (WGS) entry which is preliminary data.</text>
</comment>
<organism evidence="2 3">
    <name type="scientific">Psychroserpens algicola</name>
    <dbReference type="NCBI Taxonomy" id="1719034"/>
    <lineage>
        <taxon>Bacteria</taxon>
        <taxon>Pseudomonadati</taxon>
        <taxon>Bacteroidota</taxon>
        <taxon>Flavobacteriia</taxon>
        <taxon>Flavobacteriales</taxon>
        <taxon>Flavobacteriaceae</taxon>
        <taxon>Psychroserpens</taxon>
    </lineage>
</organism>
<dbReference type="SUPFAM" id="SSF54427">
    <property type="entry name" value="NTF2-like"/>
    <property type="match status" value="1"/>
</dbReference>
<evidence type="ECO:0000313" key="3">
    <source>
        <dbReference type="Proteomes" id="UP001203687"/>
    </source>
</evidence>
<proteinExistence type="predicted"/>
<dbReference type="InterPro" id="IPR032710">
    <property type="entry name" value="NTF2-like_dom_sf"/>
</dbReference>
<reference evidence="2" key="1">
    <citation type="submission" date="2022-04" db="EMBL/GenBank/DDBJ databases">
        <authorList>
            <person name="Ren T."/>
        </authorList>
    </citation>
    <scope>NUCLEOTIDE SEQUENCE</scope>
    <source>
        <strain evidence="2">F63249</strain>
    </source>
</reference>
<sequence length="134" mass="15348">MSAKEVVKAFYALDLAQDNNAIDYIHKDCKLLWNSSNGFTTLDYDGINTMLSGLKKAYHSFTYRISHLLEDQNMVTARYTIYVTSIERPQKEDALAHFISIWEVKDGKLYRGHEISQLADDSSESLNSYAEIKV</sequence>
<dbReference type="RefSeq" id="WP_248413685.1">
    <property type="nucleotide sequence ID" value="NZ_JALPQF010000016.1"/>
</dbReference>
<accession>A0ABT0HC17</accession>